<proteinExistence type="predicted"/>
<dbReference type="AlphaFoldDB" id="A0A9Q3DAX4"/>
<keyword evidence="3" id="KW-1185">Reference proteome</keyword>
<sequence>MCQHCSTQTHCSPEGDRKGVSFTPFQYKQHIKKHKSAIERKSLPNIPTSSSGAECPQIQLDQIFPADYSQMTQRPFSTPPGLSSTTQKPYRGIPNIPPQDLGMIISVILSVSSGGHPTPAFYIPPDISTIFEHLQLEPVIQNYTCSPKYFFLNFLNESVTTYQPHSQRHNDQNDHDPPCTQSLVKVINSFEYHTQTTTNIKKNYPNKTCHLSRIQKLAFQISPVGLNYGNSASTSTIPNS</sequence>
<feature type="region of interest" description="Disordered" evidence="1">
    <location>
        <begin position="33"/>
        <end position="53"/>
    </location>
</feature>
<feature type="compositionally biased region" description="Polar residues" evidence="1">
    <location>
        <begin position="71"/>
        <end position="88"/>
    </location>
</feature>
<evidence type="ECO:0000313" key="2">
    <source>
        <dbReference type="EMBL" id="MBW0500029.1"/>
    </source>
</evidence>
<reference evidence="2" key="1">
    <citation type="submission" date="2021-03" db="EMBL/GenBank/DDBJ databases">
        <title>Draft genome sequence of rust myrtle Austropuccinia psidii MF-1, a brazilian biotype.</title>
        <authorList>
            <person name="Quecine M.C."/>
            <person name="Pachon D.M.R."/>
            <person name="Bonatelli M.L."/>
            <person name="Correr F.H."/>
            <person name="Franceschini L.M."/>
            <person name="Leite T.F."/>
            <person name="Margarido G.R.A."/>
            <person name="Almeida C.A."/>
            <person name="Ferrarezi J.A."/>
            <person name="Labate C.A."/>
        </authorList>
    </citation>
    <scope>NUCLEOTIDE SEQUENCE</scope>
    <source>
        <strain evidence="2">MF-1</strain>
    </source>
</reference>
<name>A0A9Q3DAX4_9BASI</name>
<accession>A0A9Q3DAX4</accession>
<dbReference type="EMBL" id="AVOT02015592">
    <property type="protein sequence ID" value="MBW0500029.1"/>
    <property type="molecule type" value="Genomic_DNA"/>
</dbReference>
<organism evidence="2 3">
    <name type="scientific">Austropuccinia psidii MF-1</name>
    <dbReference type="NCBI Taxonomy" id="1389203"/>
    <lineage>
        <taxon>Eukaryota</taxon>
        <taxon>Fungi</taxon>
        <taxon>Dikarya</taxon>
        <taxon>Basidiomycota</taxon>
        <taxon>Pucciniomycotina</taxon>
        <taxon>Pucciniomycetes</taxon>
        <taxon>Pucciniales</taxon>
        <taxon>Sphaerophragmiaceae</taxon>
        <taxon>Austropuccinia</taxon>
    </lineage>
</organism>
<dbReference type="Proteomes" id="UP000765509">
    <property type="component" value="Unassembled WGS sequence"/>
</dbReference>
<feature type="region of interest" description="Disordered" evidence="1">
    <location>
        <begin position="71"/>
        <end position="90"/>
    </location>
</feature>
<comment type="caution">
    <text evidence="2">The sequence shown here is derived from an EMBL/GenBank/DDBJ whole genome shotgun (WGS) entry which is preliminary data.</text>
</comment>
<evidence type="ECO:0000256" key="1">
    <source>
        <dbReference type="SAM" id="MobiDB-lite"/>
    </source>
</evidence>
<gene>
    <name evidence="2" type="ORF">O181_039744</name>
</gene>
<protein>
    <submittedName>
        <fullName evidence="2">Uncharacterized protein</fullName>
    </submittedName>
</protein>
<evidence type="ECO:0000313" key="3">
    <source>
        <dbReference type="Proteomes" id="UP000765509"/>
    </source>
</evidence>